<reference evidence="1" key="1">
    <citation type="submission" date="2020-03" db="EMBL/GenBank/DDBJ databases">
        <title>The deep terrestrial virosphere.</title>
        <authorList>
            <person name="Holmfeldt K."/>
            <person name="Nilsson E."/>
            <person name="Simone D."/>
            <person name="Lopez-Fernandez M."/>
            <person name="Wu X."/>
            <person name="de Brujin I."/>
            <person name="Lundin D."/>
            <person name="Andersson A."/>
            <person name="Bertilsson S."/>
            <person name="Dopson M."/>
        </authorList>
    </citation>
    <scope>NUCLEOTIDE SEQUENCE</scope>
    <source>
        <strain evidence="1">MM415B01842</strain>
    </source>
</reference>
<name>A0A6M3IG99_9ZZZZ</name>
<protein>
    <submittedName>
        <fullName evidence="1">Uncharacterized protein</fullName>
    </submittedName>
</protein>
<evidence type="ECO:0000313" key="1">
    <source>
        <dbReference type="EMBL" id="QJA56444.1"/>
    </source>
</evidence>
<sequence>MGKLRVTEVESAVLVDGKGDALSPLTLSATVAGFVALEPGFKRAKLYCASAWKLLLCPALRVCAFLSGSTYTDYRASVTDKSDSTHMPLDGMTTAQTLYLATPTIMGGVYVDVGSNVNAEAGSALAVKFYNGSAFADVVGDSDLTAGGGITLTKDGLYSWTVPASDPVTGSTLGLSGLPHLDEPLHWISIAPSITLTGETVDINELIPMSRHETYMVMQGGQEYEIPIDPEQVGGIQVLSVSGGPALYIDWIKAKA</sequence>
<accession>A0A6M3IG99</accession>
<dbReference type="EMBL" id="MT141219">
    <property type="protein sequence ID" value="QJA56444.1"/>
    <property type="molecule type" value="Genomic_DNA"/>
</dbReference>
<gene>
    <name evidence="1" type="ORF">MM415B01842_0003</name>
</gene>
<dbReference type="AlphaFoldDB" id="A0A6M3IG99"/>
<proteinExistence type="predicted"/>
<organism evidence="1">
    <name type="scientific">viral metagenome</name>
    <dbReference type="NCBI Taxonomy" id="1070528"/>
    <lineage>
        <taxon>unclassified sequences</taxon>
        <taxon>metagenomes</taxon>
        <taxon>organismal metagenomes</taxon>
    </lineage>
</organism>